<feature type="compositionally biased region" description="Basic residues" evidence="4">
    <location>
        <begin position="174"/>
        <end position="187"/>
    </location>
</feature>
<gene>
    <name evidence="6" type="ORF">AFUS01_LOCUS2497</name>
</gene>
<keyword evidence="1" id="KW-0479">Metal-binding</keyword>
<dbReference type="AlphaFoldDB" id="A0A8J2J3Z9"/>
<accession>A0A8J2J3Z9</accession>
<dbReference type="EMBL" id="CAJVCH010014218">
    <property type="protein sequence ID" value="CAG7677732.1"/>
    <property type="molecule type" value="Genomic_DNA"/>
</dbReference>
<feature type="region of interest" description="Disordered" evidence="4">
    <location>
        <begin position="172"/>
        <end position="192"/>
    </location>
</feature>
<dbReference type="Pfam" id="PF17180">
    <property type="entry name" value="Zn_ribbon_3CxxC_2"/>
    <property type="match status" value="1"/>
</dbReference>
<keyword evidence="3" id="KW-0862">Zinc</keyword>
<protein>
    <recommendedName>
        <fullName evidence="5">3CxxC-type domain-containing protein</fullName>
    </recommendedName>
</protein>
<proteinExistence type="predicted"/>
<evidence type="ECO:0000313" key="7">
    <source>
        <dbReference type="Proteomes" id="UP000708208"/>
    </source>
</evidence>
<feature type="domain" description="3CxxC-type" evidence="5">
    <location>
        <begin position="91"/>
        <end position="162"/>
    </location>
</feature>
<dbReference type="InterPro" id="IPR033446">
    <property type="entry name" value="ZCCHC24_Znf-3CxxC"/>
</dbReference>
<keyword evidence="2" id="KW-0863">Zinc-finger</keyword>
<dbReference type="InterPro" id="IPR027377">
    <property type="entry name" value="ZAR1/RTP1-5-like_Znf-3CxxC"/>
</dbReference>
<organism evidence="6 7">
    <name type="scientific">Allacma fusca</name>
    <dbReference type="NCBI Taxonomy" id="39272"/>
    <lineage>
        <taxon>Eukaryota</taxon>
        <taxon>Metazoa</taxon>
        <taxon>Ecdysozoa</taxon>
        <taxon>Arthropoda</taxon>
        <taxon>Hexapoda</taxon>
        <taxon>Collembola</taxon>
        <taxon>Symphypleona</taxon>
        <taxon>Sminthuridae</taxon>
        <taxon>Allacma</taxon>
    </lineage>
</organism>
<sequence length="214" mass="24445">MTRRKKKSLYEGYNITVNANILSDNCPRVFFRVFIFKCSCKEENLNYWESPLKDAEKGELCENPKCMGNPPVVGVELTSVGTTPVQEEGRKVFGHFKCHKCSRFWCSAHSWANSSQKCRNCNIDVFPFIQQPLGWGRSGKGGQVVNINVAHNSQLCQKCQAIKGNCARLSGNKSQRRFRGGRRKKPHNVNSPTHKYPIHYVDPCVDVLYEYRIP</sequence>
<dbReference type="OrthoDB" id="10038672at2759"/>
<evidence type="ECO:0000313" key="6">
    <source>
        <dbReference type="EMBL" id="CAG7677732.1"/>
    </source>
</evidence>
<evidence type="ECO:0000259" key="5">
    <source>
        <dbReference type="SMART" id="SM01328"/>
    </source>
</evidence>
<evidence type="ECO:0000256" key="4">
    <source>
        <dbReference type="SAM" id="MobiDB-lite"/>
    </source>
</evidence>
<dbReference type="Proteomes" id="UP000708208">
    <property type="component" value="Unassembled WGS sequence"/>
</dbReference>
<dbReference type="GO" id="GO:0008270">
    <property type="term" value="F:zinc ion binding"/>
    <property type="evidence" value="ECO:0007669"/>
    <property type="project" value="UniProtKB-KW"/>
</dbReference>
<keyword evidence="7" id="KW-1185">Reference proteome</keyword>
<dbReference type="SMART" id="SM01328">
    <property type="entry name" value="zf-3CxxC"/>
    <property type="match status" value="1"/>
</dbReference>
<evidence type="ECO:0000256" key="2">
    <source>
        <dbReference type="ARBA" id="ARBA00022771"/>
    </source>
</evidence>
<name>A0A8J2J3Z9_9HEXA</name>
<evidence type="ECO:0000256" key="1">
    <source>
        <dbReference type="ARBA" id="ARBA00022723"/>
    </source>
</evidence>
<comment type="caution">
    <text evidence="6">The sequence shown here is derived from an EMBL/GenBank/DDBJ whole genome shotgun (WGS) entry which is preliminary data.</text>
</comment>
<reference evidence="6" key="1">
    <citation type="submission" date="2021-06" db="EMBL/GenBank/DDBJ databases">
        <authorList>
            <person name="Hodson N. C."/>
            <person name="Mongue J. A."/>
            <person name="Jaron S. K."/>
        </authorList>
    </citation>
    <scope>NUCLEOTIDE SEQUENCE</scope>
</reference>
<evidence type="ECO:0000256" key="3">
    <source>
        <dbReference type="ARBA" id="ARBA00022833"/>
    </source>
</evidence>